<proteinExistence type="predicted"/>
<evidence type="ECO:0000313" key="1">
    <source>
        <dbReference type="EMBL" id="QJH92823.1"/>
    </source>
</evidence>
<dbReference type="AlphaFoldDB" id="A0A6M3X6H6"/>
<protein>
    <submittedName>
        <fullName evidence="1">Uncharacterized protein</fullName>
    </submittedName>
</protein>
<dbReference type="EMBL" id="MT143924">
    <property type="protein sequence ID" value="QJH92823.1"/>
    <property type="molecule type" value="Genomic_DNA"/>
</dbReference>
<accession>A0A6M3X6H6</accession>
<gene>
    <name evidence="1" type="ORF">MM171A02317_0001</name>
</gene>
<organism evidence="1">
    <name type="scientific">viral metagenome</name>
    <dbReference type="NCBI Taxonomy" id="1070528"/>
    <lineage>
        <taxon>unclassified sequences</taxon>
        <taxon>metagenomes</taxon>
        <taxon>organismal metagenomes</taxon>
    </lineage>
</organism>
<name>A0A6M3X6H6_9ZZZZ</name>
<sequence>MGGEYKVPHCVICLKSYAGGRELTCSDECHEELARRLISEFGEFKKVISETTGIAYRVPTRDVIEKGLREEELDQYSVWGGNGS</sequence>
<reference evidence="1" key="1">
    <citation type="submission" date="2020-03" db="EMBL/GenBank/DDBJ databases">
        <title>The deep terrestrial virosphere.</title>
        <authorList>
            <person name="Holmfeldt K."/>
            <person name="Nilsson E."/>
            <person name="Simone D."/>
            <person name="Lopez-Fernandez M."/>
            <person name="Wu X."/>
            <person name="de Brujin I."/>
            <person name="Lundin D."/>
            <person name="Andersson A."/>
            <person name="Bertilsson S."/>
            <person name="Dopson M."/>
        </authorList>
    </citation>
    <scope>NUCLEOTIDE SEQUENCE</scope>
    <source>
        <strain evidence="1">MM171A02317</strain>
    </source>
</reference>